<reference evidence="1 2" key="1">
    <citation type="journal article" date="2004" name="Nature">
        <title>Genome evolution in yeasts.</title>
        <authorList>
            <consortium name="Genolevures"/>
            <person name="Dujon B."/>
            <person name="Sherman D."/>
            <person name="Fischer G."/>
            <person name="Durrens P."/>
            <person name="Casaregola S."/>
            <person name="Lafontaine I."/>
            <person name="de Montigny J."/>
            <person name="Marck C."/>
            <person name="Neuveglise C."/>
            <person name="Talla E."/>
            <person name="Goffard N."/>
            <person name="Frangeul L."/>
            <person name="Aigle M."/>
            <person name="Anthouard V."/>
            <person name="Babour A."/>
            <person name="Barbe V."/>
            <person name="Barnay S."/>
            <person name="Blanchin S."/>
            <person name="Beckerich J.M."/>
            <person name="Beyne E."/>
            <person name="Bleykasten C."/>
            <person name="Boisrame A."/>
            <person name="Boyer J."/>
            <person name="Cattolico L."/>
            <person name="Confanioleri F."/>
            <person name="de Daruvar A."/>
            <person name="Despons L."/>
            <person name="Fabre E."/>
            <person name="Fairhead C."/>
            <person name="Ferry-Dumazet H."/>
            <person name="Groppi A."/>
            <person name="Hantraye F."/>
            <person name="Hennequin C."/>
            <person name="Jauniaux N."/>
            <person name="Joyet P."/>
            <person name="Kachouri R."/>
            <person name="Kerrest A."/>
            <person name="Koszul R."/>
            <person name="Lemaire M."/>
            <person name="Lesur I."/>
            <person name="Ma L."/>
            <person name="Muller H."/>
            <person name="Nicaud J.M."/>
            <person name="Nikolski M."/>
            <person name="Oztas S."/>
            <person name="Ozier-Kalogeropoulos O."/>
            <person name="Pellenz S."/>
            <person name="Potier S."/>
            <person name="Richard G.F."/>
            <person name="Straub M.L."/>
            <person name="Suleau A."/>
            <person name="Swennene D."/>
            <person name="Tekaia F."/>
            <person name="Wesolowski-Louvel M."/>
            <person name="Westhof E."/>
            <person name="Wirth B."/>
            <person name="Zeniou-Meyer M."/>
            <person name="Zivanovic I."/>
            <person name="Bolotin-Fukuhara M."/>
            <person name="Thierry A."/>
            <person name="Bouchier C."/>
            <person name="Caudron B."/>
            <person name="Scarpelli C."/>
            <person name="Gaillardin C."/>
            <person name="Weissenbach J."/>
            <person name="Wincker P."/>
            <person name="Souciet J.L."/>
        </authorList>
    </citation>
    <scope>NUCLEOTIDE SEQUENCE [LARGE SCALE GENOMIC DNA]</scope>
    <source>
        <strain evidence="2">ATCC 36239 / CBS 767 / BCRC 21394 / JCM 1990 / NBRC 0083 / IGC 2968</strain>
    </source>
</reference>
<dbReference type="RefSeq" id="XP_462618.2">
    <property type="nucleotide sequence ID" value="XM_462618.2"/>
</dbReference>
<name>Q6BGQ3_DEBHA</name>
<dbReference type="NCBIfam" id="TIGR00347">
    <property type="entry name" value="bioD"/>
    <property type="match status" value="1"/>
</dbReference>
<proteinExistence type="inferred from homology"/>
<dbReference type="PIRSF" id="PIRSF006755">
    <property type="entry name" value="DTB_synth"/>
    <property type="match status" value="1"/>
</dbReference>
<dbReference type="HOGENOM" id="CLU_072551_3_1_1"/>
<dbReference type="CDD" id="cd03109">
    <property type="entry name" value="DTBS"/>
    <property type="match status" value="1"/>
</dbReference>
<keyword evidence="2" id="KW-1185">Reference proteome</keyword>
<dbReference type="OrthoDB" id="425114at2759"/>
<dbReference type="Gene3D" id="3.40.50.300">
    <property type="entry name" value="P-loop containing nucleotide triphosphate hydrolases"/>
    <property type="match status" value="1"/>
</dbReference>
<dbReference type="Proteomes" id="UP000000599">
    <property type="component" value="Chromosome G"/>
</dbReference>
<dbReference type="FunCoup" id="Q6BGQ3">
    <property type="interactions" value="124"/>
</dbReference>
<dbReference type="KEGG" id="dha:DEHA2G24772g"/>
<sequence>MCCIFRIVRCPSGNLYYSLSKMNGIFITGTDTDVGKTFISALLVKAWGSNYWKPIQTGLNSCQVDTDTVKYITGLSDSHFEPPHIELQEPLSPWRASISENTSISIDEFEIPRRFKQSNRPLVLEGAGGLFVPINETMITTDLIQKLDFPVILVARSGLGTINHTLLSIEHLRSRKIKILGIVLNGKLNPDNAAAIRHFAKDIPIILQVPELDLALTSIDSLLPLVPKLEFLYQVNM</sequence>
<dbReference type="UniPathway" id="UPA00078"/>
<dbReference type="GO" id="GO:0005524">
    <property type="term" value="F:ATP binding"/>
    <property type="evidence" value="ECO:0007669"/>
    <property type="project" value="InterPro"/>
</dbReference>
<dbReference type="PANTHER" id="PTHR43210">
    <property type="entry name" value="DETHIOBIOTIN SYNTHETASE"/>
    <property type="match status" value="1"/>
</dbReference>
<dbReference type="InParanoid" id="Q6BGQ3"/>
<dbReference type="Pfam" id="PF13500">
    <property type="entry name" value="AAA_26"/>
    <property type="match status" value="1"/>
</dbReference>
<dbReference type="GO" id="GO:0000287">
    <property type="term" value="F:magnesium ion binding"/>
    <property type="evidence" value="ECO:0007669"/>
    <property type="project" value="InterPro"/>
</dbReference>
<dbReference type="AlphaFoldDB" id="Q6BGQ3"/>
<dbReference type="HAMAP" id="MF_00336">
    <property type="entry name" value="BioD"/>
    <property type="match status" value="1"/>
</dbReference>
<dbReference type="OMA" id="NPIVIFQ"/>
<evidence type="ECO:0000313" key="2">
    <source>
        <dbReference type="Proteomes" id="UP000000599"/>
    </source>
</evidence>
<organism evidence="1 2">
    <name type="scientific">Debaryomyces hansenii (strain ATCC 36239 / CBS 767 / BCRC 21394 / JCM 1990 / NBRC 0083 / IGC 2968)</name>
    <name type="common">Yeast</name>
    <name type="synonym">Torulaspora hansenii</name>
    <dbReference type="NCBI Taxonomy" id="284592"/>
    <lineage>
        <taxon>Eukaryota</taxon>
        <taxon>Fungi</taxon>
        <taxon>Dikarya</taxon>
        <taxon>Ascomycota</taxon>
        <taxon>Saccharomycotina</taxon>
        <taxon>Pichiomycetes</taxon>
        <taxon>Debaryomycetaceae</taxon>
        <taxon>Debaryomyces</taxon>
    </lineage>
</organism>
<dbReference type="eggNOG" id="ENOG502RXZU">
    <property type="taxonomic scope" value="Eukaryota"/>
</dbReference>
<dbReference type="EMBL" id="CR382139">
    <property type="protein sequence ID" value="CAG91137.2"/>
    <property type="molecule type" value="Genomic_DNA"/>
</dbReference>
<dbReference type="GeneID" id="2905584"/>
<dbReference type="STRING" id="284592.Q6BGQ3"/>
<accession>Q6BGQ3</accession>
<dbReference type="VEuPathDB" id="FungiDB:DEHA2G24772g"/>
<dbReference type="GO" id="GO:0009102">
    <property type="term" value="P:biotin biosynthetic process"/>
    <property type="evidence" value="ECO:0007669"/>
    <property type="project" value="UniProtKB-UniPathway"/>
</dbReference>
<dbReference type="PANTHER" id="PTHR43210:SF5">
    <property type="entry name" value="DETHIOBIOTIN SYNTHETASE"/>
    <property type="match status" value="1"/>
</dbReference>
<evidence type="ECO:0000313" key="1">
    <source>
        <dbReference type="EMBL" id="CAG91137.2"/>
    </source>
</evidence>
<dbReference type="InterPro" id="IPR004472">
    <property type="entry name" value="DTB_synth_BioD"/>
</dbReference>
<protein>
    <submittedName>
        <fullName evidence="1">DEHA2G24772p</fullName>
    </submittedName>
</protein>
<dbReference type="SUPFAM" id="SSF52540">
    <property type="entry name" value="P-loop containing nucleoside triphosphate hydrolases"/>
    <property type="match status" value="1"/>
</dbReference>
<dbReference type="GO" id="GO:0004141">
    <property type="term" value="F:dethiobiotin synthase activity"/>
    <property type="evidence" value="ECO:0007669"/>
    <property type="project" value="EnsemblFungi"/>
</dbReference>
<gene>
    <name evidence="1" type="ordered locus">DEHA2G24772g</name>
</gene>
<dbReference type="InterPro" id="IPR027417">
    <property type="entry name" value="P-loop_NTPase"/>
</dbReference>